<organism evidence="11 12">
    <name type="scientific">Ciona intestinalis</name>
    <name type="common">Transparent sea squirt</name>
    <name type="synonym">Ascidia intestinalis</name>
    <dbReference type="NCBI Taxonomy" id="7719"/>
    <lineage>
        <taxon>Eukaryota</taxon>
        <taxon>Metazoa</taxon>
        <taxon>Chordata</taxon>
        <taxon>Tunicata</taxon>
        <taxon>Ascidiacea</taxon>
        <taxon>Phlebobranchia</taxon>
        <taxon>Cionidae</taxon>
        <taxon>Ciona</taxon>
    </lineage>
</organism>
<sequence>MIFIVKSATHHMQARDVIRETWGSIEFLRGTRFATLFLLGRTSTSEEQFLLNRENEMFGDLLQCDLLDEYKALPLKVLSSFRWLLEGHMTSSYYTVTDDDCVMNLMNINTFFHVERYDDVIYCGFIFDQDSKVNRQRKSKWYISKDVYSGLYYPTFCHGGMWSLQKPMMRDVYCMAEVTQRNEFYLEDVYITGILREKLGRRDSNILPATTNSGSKYLLMYYPWDETNRAYIKMTAKWRKLNRTLPWGINSSSGEPLVGSYKPQTLHTKQNVKLLLLQWSHLKDAETNRTK</sequence>
<evidence type="ECO:0000313" key="12">
    <source>
        <dbReference type="Proteomes" id="UP000008144"/>
    </source>
</evidence>
<keyword evidence="5" id="KW-0812">Transmembrane</keyword>
<dbReference type="PANTHER" id="PTHR11214">
    <property type="entry name" value="BETA-1,3-N-ACETYLGLUCOSAMINYLTRANSFERASE"/>
    <property type="match status" value="1"/>
</dbReference>
<reference evidence="12" key="1">
    <citation type="journal article" date="2002" name="Science">
        <title>The draft genome of Ciona intestinalis: insights into chordate and vertebrate origins.</title>
        <authorList>
            <person name="Dehal P."/>
            <person name="Satou Y."/>
            <person name="Campbell R.K."/>
            <person name="Chapman J."/>
            <person name="Degnan B."/>
            <person name="De Tomaso A."/>
            <person name="Davidson B."/>
            <person name="Di Gregorio A."/>
            <person name="Gelpke M."/>
            <person name="Goodstein D.M."/>
            <person name="Harafuji N."/>
            <person name="Hastings K.E."/>
            <person name="Ho I."/>
            <person name="Hotta K."/>
            <person name="Huang W."/>
            <person name="Kawashima T."/>
            <person name="Lemaire P."/>
            <person name="Martinez D."/>
            <person name="Meinertzhagen I.A."/>
            <person name="Necula S."/>
            <person name="Nonaka M."/>
            <person name="Putnam N."/>
            <person name="Rash S."/>
            <person name="Saiga H."/>
            <person name="Satake M."/>
            <person name="Terry A."/>
            <person name="Yamada L."/>
            <person name="Wang H.G."/>
            <person name="Awazu S."/>
            <person name="Azumi K."/>
            <person name="Boore J."/>
            <person name="Branno M."/>
            <person name="Chin-Bow S."/>
            <person name="DeSantis R."/>
            <person name="Doyle S."/>
            <person name="Francino P."/>
            <person name="Keys D.N."/>
            <person name="Haga S."/>
            <person name="Hayashi H."/>
            <person name="Hino K."/>
            <person name="Imai K.S."/>
            <person name="Inaba K."/>
            <person name="Kano S."/>
            <person name="Kobayashi K."/>
            <person name="Kobayashi M."/>
            <person name="Lee B.I."/>
            <person name="Makabe K.W."/>
            <person name="Manohar C."/>
            <person name="Matassi G."/>
            <person name="Medina M."/>
            <person name="Mochizuki Y."/>
            <person name="Mount S."/>
            <person name="Morishita T."/>
            <person name="Miura S."/>
            <person name="Nakayama A."/>
            <person name="Nishizaka S."/>
            <person name="Nomoto H."/>
            <person name="Ohta F."/>
            <person name="Oishi K."/>
            <person name="Rigoutsos I."/>
            <person name="Sano M."/>
            <person name="Sasaki A."/>
            <person name="Sasakura Y."/>
            <person name="Shoguchi E."/>
            <person name="Shin-i T."/>
            <person name="Spagnuolo A."/>
            <person name="Stainier D."/>
            <person name="Suzuki M.M."/>
            <person name="Tassy O."/>
            <person name="Takatori N."/>
            <person name="Tokuoka M."/>
            <person name="Yagi K."/>
            <person name="Yoshizaki F."/>
            <person name="Wada S."/>
            <person name="Zhang C."/>
            <person name="Hyatt P.D."/>
            <person name="Larimer F."/>
            <person name="Detter C."/>
            <person name="Doggett N."/>
            <person name="Glavina T."/>
            <person name="Hawkins T."/>
            <person name="Richardson P."/>
            <person name="Lucas S."/>
            <person name="Kohara Y."/>
            <person name="Levine M."/>
            <person name="Satoh N."/>
            <person name="Rokhsar D.S."/>
        </authorList>
    </citation>
    <scope>NUCLEOTIDE SEQUENCE [LARGE SCALE GENOMIC DNA]</scope>
</reference>
<evidence type="ECO:0000256" key="10">
    <source>
        <dbReference type="RuleBase" id="RU363063"/>
    </source>
</evidence>
<evidence type="ECO:0000256" key="6">
    <source>
        <dbReference type="ARBA" id="ARBA00022968"/>
    </source>
</evidence>
<dbReference type="GeneTree" id="ENSGT00940000163442"/>
<evidence type="ECO:0000256" key="9">
    <source>
        <dbReference type="ARBA" id="ARBA00023136"/>
    </source>
</evidence>
<dbReference type="InterPro" id="IPR002659">
    <property type="entry name" value="Glyco_trans_31"/>
</dbReference>
<keyword evidence="9" id="KW-0472">Membrane</keyword>
<dbReference type="GO" id="GO:0006493">
    <property type="term" value="P:protein O-linked glycosylation"/>
    <property type="evidence" value="ECO:0000318"/>
    <property type="project" value="GO_Central"/>
</dbReference>
<dbReference type="EC" id="2.4.1.-" evidence="10"/>
<name>H2XWM1_CIOIN</name>
<evidence type="ECO:0000256" key="2">
    <source>
        <dbReference type="ARBA" id="ARBA00008661"/>
    </source>
</evidence>
<dbReference type="InParanoid" id="H2XWM1"/>
<dbReference type="Gene3D" id="3.90.550.50">
    <property type="match status" value="1"/>
</dbReference>
<dbReference type="Pfam" id="PF01762">
    <property type="entry name" value="Galactosyl_T"/>
    <property type="match status" value="1"/>
</dbReference>
<proteinExistence type="inferred from homology"/>
<dbReference type="Ensembl" id="ENSCINT00000034689.1">
    <property type="protein sequence ID" value="ENSCINP00000034055.1"/>
    <property type="gene ID" value="ENSCING00000020293.1"/>
</dbReference>
<dbReference type="GO" id="GO:0016757">
    <property type="term" value="F:glycosyltransferase activity"/>
    <property type="evidence" value="ECO:0000318"/>
    <property type="project" value="GO_Central"/>
</dbReference>
<comment type="similarity">
    <text evidence="2 10">Belongs to the glycosyltransferase 31 family.</text>
</comment>
<dbReference type="EMBL" id="EAAA01000671">
    <property type="status" value="NOT_ANNOTATED_CDS"/>
    <property type="molecule type" value="Genomic_DNA"/>
</dbReference>
<reference evidence="11" key="4">
    <citation type="submission" date="2025-09" db="UniProtKB">
        <authorList>
            <consortium name="Ensembl"/>
        </authorList>
    </citation>
    <scope>IDENTIFICATION</scope>
</reference>
<evidence type="ECO:0000256" key="5">
    <source>
        <dbReference type="ARBA" id="ARBA00022692"/>
    </source>
</evidence>
<dbReference type="GO" id="GO:0016758">
    <property type="term" value="F:hexosyltransferase activity"/>
    <property type="evidence" value="ECO:0007669"/>
    <property type="project" value="InterPro"/>
</dbReference>
<evidence type="ECO:0000256" key="7">
    <source>
        <dbReference type="ARBA" id="ARBA00022989"/>
    </source>
</evidence>
<keyword evidence="7" id="KW-1133">Transmembrane helix</keyword>
<dbReference type="AlphaFoldDB" id="H2XWM1"/>
<keyword evidence="3 10" id="KW-0328">Glycosyltransferase</keyword>
<dbReference type="Proteomes" id="UP000008144">
    <property type="component" value="Chromosome 11"/>
</dbReference>
<dbReference type="PANTHER" id="PTHR11214:SF283">
    <property type="entry name" value="N-ACETYLLACTOSAMINIDE BETA-1,3-N-ACETYLGLUCOSAMINYLTRANSFERASE 4-LIKE"/>
    <property type="match status" value="1"/>
</dbReference>
<dbReference type="GO" id="GO:0000139">
    <property type="term" value="C:Golgi membrane"/>
    <property type="evidence" value="ECO:0000318"/>
    <property type="project" value="GO_Central"/>
</dbReference>
<keyword evidence="8 10" id="KW-0333">Golgi apparatus</keyword>
<reference evidence="11" key="2">
    <citation type="journal article" date="2008" name="Genome Biol.">
        <title>Improved genome assembly and evidence-based global gene model set for the chordate Ciona intestinalis: new insight into intron and operon populations.</title>
        <authorList>
            <person name="Satou Y."/>
            <person name="Mineta K."/>
            <person name="Ogasawara M."/>
            <person name="Sasakura Y."/>
            <person name="Shoguchi E."/>
            <person name="Ueno K."/>
            <person name="Yamada L."/>
            <person name="Matsumoto J."/>
            <person name="Wasserscheid J."/>
            <person name="Dewar K."/>
            <person name="Wiley G.B."/>
            <person name="Macmil S.L."/>
            <person name="Roe B.A."/>
            <person name="Zeller R.W."/>
            <person name="Hastings K.E."/>
            <person name="Lemaire P."/>
            <person name="Lindquist E."/>
            <person name="Endo T."/>
            <person name="Hotta K."/>
            <person name="Inaba K."/>
        </authorList>
    </citation>
    <scope>NUCLEOTIDE SEQUENCE [LARGE SCALE GENOMIC DNA]</scope>
    <source>
        <strain evidence="11">wild type</strain>
    </source>
</reference>
<keyword evidence="6" id="KW-0735">Signal-anchor</keyword>
<comment type="subcellular location">
    <subcellularLocation>
        <location evidence="1 10">Golgi apparatus membrane</location>
        <topology evidence="1 10">Single-pass type II membrane protein</topology>
    </subcellularLocation>
</comment>
<reference evidence="11" key="3">
    <citation type="submission" date="2025-08" db="UniProtKB">
        <authorList>
            <consortium name="Ensembl"/>
        </authorList>
    </citation>
    <scope>IDENTIFICATION</scope>
</reference>
<keyword evidence="12" id="KW-1185">Reference proteome</keyword>
<dbReference type="OMA" id="IDKPRIC"/>
<evidence type="ECO:0000256" key="1">
    <source>
        <dbReference type="ARBA" id="ARBA00004323"/>
    </source>
</evidence>
<evidence type="ECO:0000313" key="11">
    <source>
        <dbReference type="Ensembl" id="ENSCINP00000034055.1"/>
    </source>
</evidence>
<evidence type="ECO:0000256" key="3">
    <source>
        <dbReference type="ARBA" id="ARBA00022676"/>
    </source>
</evidence>
<dbReference type="HOGENOM" id="CLU_036849_4_1_1"/>
<keyword evidence="4" id="KW-0808">Transferase</keyword>
<accession>H2XWM1</accession>
<protein>
    <recommendedName>
        <fullName evidence="10">Hexosyltransferase</fullName>
        <ecNumber evidence="10">2.4.1.-</ecNumber>
    </recommendedName>
</protein>
<evidence type="ECO:0000256" key="8">
    <source>
        <dbReference type="ARBA" id="ARBA00023034"/>
    </source>
</evidence>
<evidence type="ECO:0000256" key="4">
    <source>
        <dbReference type="ARBA" id="ARBA00022679"/>
    </source>
</evidence>